<evidence type="ECO:0000313" key="2">
    <source>
        <dbReference type="EMBL" id="KAL3068352.1"/>
    </source>
</evidence>
<sequence>MRAKSAISQHFYMKFNSFKENADKFMFTKTGRYVRLGLLAATVCAYPVIKVCSSGPLLSTSFKWRVKIDTELPEHLEKAINEQTFLWLEKVGKIQSDTHCTFSCLKDASASLDSISLGTSSFSTGAQIALPFYAKFRTADEAKAYANEHFEPFKVLGKVACVVWESRVGRQLLSTFVLSDEALAFLLARDLFSVKETYMLTRDALTWFCYTLCYMSCFYVLHATVFKSSFLSFVLVYPLLAALSIFTAKQWNDLATYANERQADMEAAKMSQLHTRGGREFYSKFLLRNRLLRELVDGGDKLFTEVGDYRKAIAEYVLRYDDIGTVRSENEQLSISMEGDDIPEGL</sequence>
<organism evidence="2 3">
    <name type="scientific">Heterodera trifolii</name>
    <dbReference type="NCBI Taxonomy" id="157864"/>
    <lineage>
        <taxon>Eukaryota</taxon>
        <taxon>Metazoa</taxon>
        <taxon>Ecdysozoa</taxon>
        <taxon>Nematoda</taxon>
        <taxon>Chromadorea</taxon>
        <taxon>Rhabditida</taxon>
        <taxon>Tylenchina</taxon>
        <taxon>Tylenchomorpha</taxon>
        <taxon>Tylenchoidea</taxon>
        <taxon>Heteroderidae</taxon>
        <taxon>Heteroderinae</taxon>
        <taxon>Heterodera</taxon>
    </lineage>
</organism>
<accession>A0ABD2HQD6</accession>
<evidence type="ECO:0000313" key="3">
    <source>
        <dbReference type="Proteomes" id="UP001620626"/>
    </source>
</evidence>
<proteinExistence type="predicted"/>
<dbReference type="PANTHER" id="PTHR21824:SF4">
    <property type="entry name" value="TRANSMEMBRANE PROTEIN 177"/>
    <property type="match status" value="1"/>
</dbReference>
<keyword evidence="1" id="KW-0472">Membrane</keyword>
<keyword evidence="1" id="KW-0812">Transmembrane</keyword>
<dbReference type="AlphaFoldDB" id="A0ABD2HQD6"/>
<dbReference type="EMBL" id="JBICBT010001408">
    <property type="protein sequence ID" value="KAL3068352.1"/>
    <property type="molecule type" value="Genomic_DNA"/>
</dbReference>
<keyword evidence="1" id="KW-1133">Transmembrane helix</keyword>
<dbReference type="Proteomes" id="UP001620626">
    <property type="component" value="Unassembled WGS sequence"/>
</dbReference>
<dbReference type="PANTHER" id="PTHR21824">
    <property type="entry name" value="TRANSMEMBRANE PROTEIN 177"/>
    <property type="match status" value="1"/>
</dbReference>
<reference evidence="2 3" key="1">
    <citation type="submission" date="2024-10" db="EMBL/GenBank/DDBJ databases">
        <authorList>
            <person name="Kim D."/>
        </authorList>
    </citation>
    <scope>NUCLEOTIDE SEQUENCE [LARGE SCALE GENOMIC DNA]</scope>
    <source>
        <strain evidence="2">BH-2024</strain>
    </source>
</reference>
<name>A0ABD2HQD6_9BILA</name>
<gene>
    <name evidence="2" type="ORF">niasHT_030643</name>
</gene>
<comment type="caution">
    <text evidence="2">The sequence shown here is derived from an EMBL/GenBank/DDBJ whole genome shotgun (WGS) entry which is preliminary data.</text>
</comment>
<feature type="transmembrane region" description="Helical" evidence="1">
    <location>
        <begin position="230"/>
        <end position="248"/>
    </location>
</feature>
<protein>
    <submittedName>
        <fullName evidence="2">Uncharacterized protein</fullName>
    </submittedName>
</protein>
<dbReference type="InterPro" id="IPR026620">
    <property type="entry name" value="TMEM177"/>
</dbReference>
<feature type="transmembrane region" description="Helical" evidence="1">
    <location>
        <begin position="204"/>
        <end position="224"/>
    </location>
</feature>
<keyword evidence="3" id="KW-1185">Reference proteome</keyword>
<evidence type="ECO:0000256" key="1">
    <source>
        <dbReference type="SAM" id="Phobius"/>
    </source>
</evidence>